<proteinExistence type="predicted"/>
<keyword evidence="3" id="KW-1185">Reference proteome</keyword>
<evidence type="ECO:0000256" key="1">
    <source>
        <dbReference type="SAM" id="Phobius"/>
    </source>
</evidence>
<feature type="transmembrane region" description="Helical" evidence="1">
    <location>
        <begin position="81"/>
        <end position="106"/>
    </location>
</feature>
<accession>A0A085ZLY0</accession>
<dbReference type="OrthoDB" id="1331669at2"/>
<protein>
    <recommendedName>
        <fullName evidence="4">Beta-carotene 15,15'-monooxygenase</fullName>
    </recommendedName>
</protein>
<feature type="transmembrane region" description="Helical" evidence="1">
    <location>
        <begin position="34"/>
        <end position="61"/>
    </location>
</feature>
<dbReference type="RefSeq" id="WP_035682861.1">
    <property type="nucleotide sequence ID" value="NZ_JPRL01000001.1"/>
</dbReference>
<dbReference type="Proteomes" id="UP000028715">
    <property type="component" value="Unassembled WGS sequence"/>
</dbReference>
<keyword evidence="1" id="KW-1133">Transmembrane helix</keyword>
<dbReference type="eggNOG" id="ENOG5033NFM">
    <property type="taxonomic scope" value="Bacteria"/>
</dbReference>
<organism evidence="2 3">
    <name type="scientific">Flavobacterium reichenbachii</name>
    <dbReference type="NCBI Taxonomy" id="362418"/>
    <lineage>
        <taxon>Bacteria</taxon>
        <taxon>Pseudomonadati</taxon>
        <taxon>Bacteroidota</taxon>
        <taxon>Flavobacteriia</taxon>
        <taxon>Flavobacteriales</taxon>
        <taxon>Flavobacteriaceae</taxon>
        <taxon>Flavobacterium</taxon>
    </lineage>
</organism>
<keyword evidence="1" id="KW-0472">Membrane</keyword>
<evidence type="ECO:0008006" key="4">
    <source>
        <dbReference type="Google" id="ProtNLM"/>
    </source>
</evidence>
<dbReference type="AlphaFoldDB" id="A0A085ZLY0"/>
<sequence length="270" mass="29926">MKSTHDQIEDIKRDGYTIDFATVFNHAFENYKKIALYSGLIILVFSVVFFIAFMGVLVAFYGAQSISEEFIKDFGNPKQTYIQQLFSMVGIAAISALFAPFGAGFLKMADCADKDEEFNVSTIFSYYKTHHFIQIFTSAFIVAVVGGAIGSVVESYFLTEPLLLFVISFTINIFISFFTYLSVPLIIFGNLKALDSLKTCFIIIGKNPLLIFGLFIVGFLCSGLGLFGCCIGIIFTIAFHTSMTYATYFSLFGAEPEEDSIDSIGKSDLE</sequence>
<dbReference type="STRING" id="362418.IW19_07910"/>
<reference evidence="2 3" key="1">
    <citation type="submission" date="2014-07" db="EMBL/GenBank/DDBJ databases">
        <title>Genome of Flavobacterium reichenbachii LMG 25512.</title>
        <authorList>
            <person name="Stropko S.J."/>
            <person name="Pipes S.E."/>
            <person name="Newman J.D."/>
        </authorList>
    </citation>
    <scope>NUCLEOTIDE SEQUENCE [LARGE SCALE GENOMIC DNA]</scope>
    <source>
        <strain evidence="2 3">LMG 25512</strain>
    </source>
</reference>
<feature type="transmembrane region" description="Helical" evidence="1">
    <location>
        <begin position="209"/>
        <end position="239"/>
    </location>
</feature>
<evidence type="ECO:0000313" key="2">
    <source>
        <dbReference type="EMBL" id="KFF05444.1"/>
    </source>
</evidence>
<feature type="transmembrane region" description="Helical" evidence="1">
    <location>
        <begin position="132"/>
        <end position="150"/>
    </location>
</feature>
<gene>
    <name evidence="2" type="ORF">IW19_07910</name>
</gene>
<feature type="transmembrane region" description="Helical" evidence="1">
    <location>
        <begin position="162"/>
        <end position="188"/>
    </location>
</feature>
<evidence type="ECO:0000313" key="3">
    <source>
        <dbReference type="Proteomes" id="UP000028715"/>
    </source>
</evidence>
<dbReference type="EMBL" id="JPRL01000001">
    <property type="protein sequence ID" value="KFF05444.1"/>
    <property type="molecule type" value="Genomic_DNA"/>
</dbReference>
<name>A0A085ZLY0_9FLAO</name>
<comment type="caution">
    <text evidence="2">The sequence shown here is derived from an EMBL/GenBank/DDBJ whole genome shotgun (WGS) entry which is preliminary data.</text>
</comment>
<keyword evidence="1" id="KW-0812">Transmembrane</keyword>